<evidence type="ECO:0000256" key="2">
    <source>
        <dbReference type="ARBA" id="ARBA00005254"/>
    </source>
</evidence>
<dbReference type="Pfam" id="PF00378">
    <property type="entry name" value="ECH_1"/>
    <property type="match status" value="1"/>
</dbReference>
<comment type="pathway">
    <text evidence="1">Lipid metabolism; fatty acid beta-oxidation.</text>
</comment>
<keyword evidence="4" id="KW-0443">Lipid metabolism</keyword>
<dbReference type="GO" id="GO:0005739">
    <property type="term" value="C:mitochondrion"/>
    <property type="evidence" value="ECO:0007669"/>
    <property type="project" value="TreeGrafter"/>
</dbReference>
<dbReference type="Proteomes" id="UP000241769">
    <property type="component" value="Unassembled WGS sequence"/>
</dbReference>
<evidence type="ECO:0000256" key="1">
    <source>
        <dbReference type="ARBA" id="ARBA00005005"/>
    </source>
</evidence>
<comment type="similarity">
    <text evidence="2">Belongs to the enoyl-CoA hydratase/isomerase family.</text>
</comment>
<dbReference type="PANTHER" id="PTHR43149">
    <property type="entry name" value="ENOYL-COA HYDRATASE"/>
    <property type="match status" value="1"/>
</dbReference>
<sequence length="282" mass="30800">MAAADSLKDFPSCTTLKYSLPFPHVLHVQFASNKKNTMTRAFWSELTTLFAYIGERTDIVRAVVFSSAEEIFTAGLDLNEFAIDFQSEGVDPARKGNTIRNMALKLQKPFDIFEQIPQPIIAAVHGACVGGGVDLICAADVRVASEKTFFTIKEVDIGIVADLGTLQRMTKIVGNSSKIREWSYTGRNVSSTEAMSVGLLSCVQPDKNATVAWALDLAQQIAKKSPVAILGIKKNLIYSRDHSVPDALDYVATWNGFAVLTEDVAKSFTATLTKKPPVYSKL</sequence>
<accession>A0A2P6NEL4</accession>
<dbReference type="InterPro" id="IPR014748">
    <property type="entry name" value="Enoyl-CoA_hydra_C"/>
</dbReference>
<dbReference type="Gene3D" id="1.10.12.10">
    <property type="entry name" value="Lyase 2-enoyl-coa Hydratase, Chain A, domain 2"/>
    <property type="match status" value="1"/>
</dbReference>
<dbReference type="GO" id="GO:0051750">
    <property type="term" value="F:delta(3,5)-delta(2,4)-dienoyl-CoA isomerase activity"/>
    <property type="evidence" value="ECO:0007669"/>
    <property type="project" value="TreeGrafter"/>
</dbReference>
<dbReference type="SUPFAM" id="SSF52096">
    <property type="entry name" value="ClpP/crotonase"/>
    <property type="match status" value="1"/>
</dbReference>
<dbReference type="GO" id="GO:0006635">
    <property type="term" value="P:fatty acid beta-oxidation"/>
    <property type="evidence" value="ECO:0007669"/>
    <property type="project" value="UniProtKB-UniPathway"/>
</dbReference>
<gene>
    <name evidence="6" type="ORF">PROFUN_10174</name>
</gene>
<dbReference type="FunCoup" id="A0A2P6NEL4">
    <property type="interactions" value="495"/>
</dbReference>
<dbReference type="Gene3D" id="3.90.226.10">
    <property type="entry name" value="2-enoyl-CoA Hydratase, Chain A, domain 1"/>
    <property type="match status" value="1"/>
</dbReference>
<keyword evidence="7" id="KW-1185">Reference proteome</keyword>
<dbReference type="STRING" id="1890364.A0A2P6NEL4"/>
<evidence type="ECO:0000256" key="3">
    <source>
        <dbReference type="ARBA" id="ARBA00022832"/>
    </source>
</evidence>
<dbReference type="PANTHER" id="PTHR43149:SF1">
    <property type="entry name" value="DELTA(3,5)-DELTA(2,4)-DIENOYL-COA ISOMERASE, MITOCHONDRIAL"/>
    <property type="match status" value="1"/>
</dbReference>
<organism evidence="6 7">
    <name type="scientific">Planoprotostelium fungivorum</name>
    <dbReference type="NCBI Taxonomy" id="1890364"/>
    <lineage>
        <taxon>Eukaryota</taxon>
        <taxon>Amoebozoa</taxon>
        <taxon>Evosea</taxon>
        <taxon>Variosea</taxon>
        <taxon>Cavosteliida</taxon>
        <taxon>Cavosteliaceae</taxon>
        <taxon>Planoprotostelium</taxon>
    </lineage>
</organism>
<evidence type="ECO:0000313" key="7">
    <source>
        <dbReference type="Proteomes" id="UP000241769"/>
    </source>
</evidence>
<comment type="caution">
    <text evidence="6">The sequence shown here is derived from an EMBL/GenBank/DDBJ whole genome shotgun (WGS) entry which is preliminary data.</text>
</comment>
<dbReference type="InterPro" id="IPR001753">
    <property type="entry name" value="Enoyl-CoA_hydra/iso"/>
</dbReference>
<evidence type="ECO:0000256" key="4">
    <source>
        <dbReference type="ARBA" id="ARBA00023098"/>
    </source>
</evidence>
<keyword evidence="3" id="KW-0276">Fatty acid metabolism</keyword>
<keyword evidence="5 6" id="KW-0413">Isomerase</keyword>
<dbReference type="CDD" id="cd06558">
    <property type="entry name" value="crotonase-like"/>
    <property type="match status" value="1"/>
</dbReference>
<protein>
    <submittedName>
        <fullName evidence="6">Delta(3,5)-Delta(2,4)-dienoyl-CoA isomerase, mitochondrial</fullName>
    </submittedName>
</protein>
<evidence type="ECO:0000256" key="5">
    <source>
        <dbReference type="ARBA" id="ARBA00023235"/>
    </source>
</evidence>
<reference evidence="6 7" key="1">
    <citation type="journal article" date="2018" name="Genome Biol. Evol.">
        <title>Multiple Roots of Fruiting Body Formation in Amoebozoa.</title>
        <authorList>
            <person name="Hillmann F."/>
            <person name="Forbes G."/>
            <person name="Novohradska S."/>
            <person name="Ferling I."/>
            <person name="Riege K."/>
            <person name="Groth M."/>
            <person name="Westermann M."/>
            <person name="Marz M."/>
            <person name="Spaller T."/>
            <person name="Winckler T."/>
            <person name="Schaap P."/>
            <person name="Glockner G."/>
        </authorList>
    </citation>
    <scope>NUCLEOTIDE SEQUENCE [LARGE SCALE GENOMIC DNA]</scope>
    <source>
        <strain evidence="6 7">Jena</strain>
    </source>
</reference>
<evidence type="ECO:0000313" key="6">
    <source>
        <dbReference type="EMBL" id="PRP82398.1"/>
    </source>
</evidence>
<dbReference type="OrthoDB" id="14970at2759"/>
<dbReference type="UniPathway" id="UPA00659"/>
<proteinExistence type="inferred from homology"/>
<dbReference type="EMBL" id="MDYQ01000104">
    <property type="protein sequence ID" value="PRP82398.1"/>
    <property type="molecule type" value="Genomic_DNA"/>
</dbReference>
<dbReference type="InParanoid" id="A0A2P6NEL4"/>
<dbReference type="FunFam" id="1.10.12.10:FF:000004">
    <property type="entry name" value="Delta3,5-delta2,4-dienoyl-CoA isomerase"/>
    <property type="match status" value="1"/>
</dbReference>
<dbReference type="InterPro" id="IPR029045">
    <property type="entry name" value="ClpP/crotonase-like_dom_sf"/>
</dbReference>
<name>A0A2P6NEL4_9EUKA</name>
<dbReference type="AlphaFoldDB" id="A0A2P6NEL4"/>
<dbReference type="InterPro" id="IPR045002">
    <property type="entry name" value="Ech1-like"/>
</dbReference>